<organism evidence="1">
    <name type="scientific">Anguilla anguilla</name>
    <name type="common">European freshwater eel</name>
    <name type="synonym">Muraena anguilla</name>
    <dbReference type="NCBI Taxonomy" id="7936"/>
    <lineage>
        <taxon>Eukaryota</taxon>
        <taxon>Metazoa</taxon>
        <taxon>Chordata</taxon>
        <taxon>Craniata</taxon>
        <taxon>Vertebrata</taxon>
        <taxon>Euteleostomi</taxon>
        <taxon>Actinopterygii</taxon>
        <taxon>Neopterygii</taxon>
        <taxon>Teleostei</taxon>
        <taxon>Anguilliformes</taxon>
        <taxon>Anguillidae</taxon>
        <taxon>Anguilla</taxon>
    </lineage>
</organism>
<dbReference type="AlphaFoldDB" id="A0A0E9TFU5"/>
<protein>
    <submittedName>
        <fullName evidence="1">Uncharacterized protein</fullName>
    </submittedName>
</protein>
<dbReference type="EMBL" id="GBXM01056033">
    <property type="protein sequence ID" value="JAH52544.1"/>
    <property type="molecule type" value="Transcribed_RNA"/>
</dbReference>
<sequence>MFCSSKLTFRATSHYKVQ</sequence>
<reference evidence="1" key="1">
    <citation type="submission" date="2014-11" db="EMBL/GenBank/DDBJ databases">
        <authorList>
            <person name="Amaro Gonzalez C."/>
        </authorList>
    </citation>
    <scope>NUCLEOTIDE SEQUENCE</scope>
</reference>
<accession>A0A0E9TFU5</accession>
<name>A0A0E9TFU5_ANGAN</name>
<evidence type="ECO:0000313" key="1">
    <source>
        <dbReference type="EMBL" id="JAH52544.1"/>
    </source>
</evidence>
<reference evidence="1" key="2">
    <citation type="journal article" date="2015" name="Fish Shellfish Immunol.">
        <title>Early steps in the European eel (Anguilla anguilla)-Vibrio vulnificus interaction in the gills: Role of the RtxA13 toxin.</title>
        <authorList>
            <person name="Callol A."/>
            <person name="Pajuelo D."/>
            <person name="Ebbesson L."/>
            <person name="Teles M."/>
            <person name="MacKenzie S."/>
            <person name="Amaro C."/>
        </authorList>
    </citation>
    <scope>NUCLEOTIDE SEQUENCE</scope>
</reference>
<proteinExistence type="predicted"/>